<dbReference type="Proteomes" id="UP000601736">
    <property type="component" value="Unassembled WGS sequence"/>
</dbReference>
<reference evidence="2 3" key="1">
    <citation type="submission" date="2016-10" db="EMBL/GenBank/DDBJ databases">
        <authorList>
            <person name="de Groot N.N."/>
        </authorList>
    </citation>
    <scope>NUCLEOTIDE SEQUENCE [LARGE SCALE GENOMIC DNA]</scope>
    <source>
        <strain evidence="2 3">Nm146</strain>
    </source>
</reference>
<dbReference type="InterPro" id="IPR027584">
    <property type="entry name" value="TrbK_RP4"/>
</dbReference>
<dbReference type="RefSeq" id="WP_090671151.1">
    <property type="nucleotide sequence ID" value="NZ_CAJNAP010000001.1"/>
</dbReference>
<dbReference type="Proteomes" id="UP000199561">
    <property type="component" value="Unassembled WGS sequence"/>
</dbReference>
<dbReference type="AlphaFoldDB" id="A0A1I4SXI0"/>
<dbReference type="OrthoDB" id="8565913at2"/>
<proteinExistence type="predicted"/>
<evidence type="ECO:0000313" key="3">
    <source>
        <dbReference type="Proteomes" id="UP000199561"/>
    </source>
</evidence>
<dbReference type="EMBL" id="FOUF01000027">
    <property type="protein sequence ID" value="SFM69079.1"/>
    <property type="molecule type" value="Genomic_DNA"/>
</dbReference>
<dbReference type="PROSITE" id="PS51257">
    <property type="entry name" value="PROKAR_LIPOPROTEIN"/>
    <property type="match status" value="1"/>
</dbReference>
<dbReference type="EMBL" id="CAJNAP010000001">
    <property type="protein sequence ID" value="CAE6485073.1"/>
    <property type="molecule type" value="Genomic_DNA"/>
</dbReference>
<dbReference type="NCBIfam" id="TIGR04359">
    <property type="entry name" value="TrbK_RP4"/>
    <property type="match status" value="1"/>
</dbReference>
<organism evidence="2 3">
    <name type="scientific">Nitrosomonas nitrosa</name>
    <dbReference type="NCBI Taxonomy" id="52442"/>
    <lineage>
        <taxon>Bacteria</taxon>
        <taxon>Pseudomonadati</taxon>
        <taxon>Pseudomonadota</taxon>
        <taxon>Betaproteobacteria</taxon>
        <taxon>Nitrosomonadales</taxon>
        <taxon>Nitrosomonadaceae</taxon>
        <taxon>Nitrosomonas</taxon>
    </lineage>
</organism>
<accession>A0A1I4SXI0</accession>
<gene>
    <name evidence="1" type="ORF">NMYAN_10243</name>
    <name evidence="2" type="ORF">SAMN05421880_12715</name>
</gene>
<keyword evidence="2" id="KW-0449">Lipoprotein</keyword>
<evidence type="ECO:0000313" key="1">
    <source>
        <dbReference type="EMBL" id="CAE6485073.1"/>
    </source>
</evidence>
<protein>
    <submittedName>
        <fullName evidence="2">Entry exclusion lipoprotein TrbK</fullName>
    </submittedName>
</protein>
<keyword evidence="3" id="KW-1185">Reference proteome</keyword>
<name>A0A1I4SXI0_9PROT</name>
<reference evidence="1" key="2">
    <citation type="submission" date="2021-02" db="EMBL/GenBank/DDBJ databases">
        <authorList>
            <person name="Han P."/>
        </authorList>
    </citation>
    <scope>NUCLEOTIDE SEQUENCE</scope>
    <source>
        <strain evidence="1">Nitrosomonas nitrosa 18-3D</strain>
    </source>
</reference>
<sequence length="63" mass="6642">MSFKCKIIGIIGLSIALMGCDGVPEANSVNCAGIGMEKSLTAFTSEADRQAFIDKCNALNKED</sequence>
<evidence type="ECO:0000313" key="2">
    <source>
        <dbReference type="EMBL" id="SFM69079.1"/>
    </source>
</evidence>